<feature type="transmembrane region" description="Helical" evidence="1">
    <location>
        <begin position="310"/>
        <end position="331"/>
    </location>
</feature>
<feature type="transmembrane region" description="Helical" evidence="1">
    <location>
        <begin position="285"/>
        <end position="301"/>
    </location>
</feature>
<dbReference type="InterPro" id="IPR049458">
    <property type="entry name" value="EpsG-like"/>
</dbReference>
<feature type="transmembrane region" description="Helical" evidence="1">
    <location>
        <begin position="155"/>
        <end position="180"/>
    </location>
</feature>
<keyword evidence="1" id="KW-0812">Transmembrane</keyword>
<organism evidence="2 3">
    <name type="scientific">Bacteroides thetaiotaomicron</name>
    <dbReference type="NCBI Taxonomy" id="818"/>
    <lineage>
        <taxon>Bacteria</taxon>
        <taxon>Pseudomonadati</taxon>
        <taxon>Bacteroidota</taxon>
        <taxon>Bacteroidia</taxon>
        <taxon>Bacteroidales</taxon>
        <taxon>Bacteroidaceae</taxon>
        <taxon>Bacteroides</taxon>
    </lineage>
</organism>
<dbReference type="AlphaFoldDB" id="A0A6I0SA39"/>
<feature type="transmembrane region" description="Helical" evidence="1">
    <location>
        <begin position="88"/>
        <end position="105"/>
    </location>
</feature>
<protein>
    <submittedName>
        <fullName evidence="2">EpsG family protein</fullName>
    </submittedName>
</protein>
<accession>A0A6I0SA39</accession>
<proteinExistence type="predicted"/>
<reference evidence="2 3" key="1">
    <citation type="journal article" date="2019" name="Nat. Med.">
        <title>A library of human gut bacterial isolates paired with longitudinal multiomics data enables mechanistic microbiome research.</title>
        <authorList>
            <person name="Poyet M."/>
            <person name="Groussin M."/>
            <person name="Gibbons S.M."/>
            <person name="Avila-Pacheco J."/>
            <person name="Jiang X."/>
            <person name="Kearney S.M."/>
            <person name="Perrotta A.R."/>
            <person name="Berdy B."/>
            <person name="Zhao S."/>
            <person name="Lieberman T.D."/>
            <person name="Swanson P.K."/>
            <person name="Smith M."/>
            <person name="Roesemann S."/>
            <person name="Alexander J.E."/>
            <person name="Rich S.A."/>
            <person name="Livny J."/>
            <person name="Vlamakis H."/>
            <person name="Clish C."/>
            <person name="Bullock K."/>
            <person name="Deik A."/>
            <person name="Scott J."/>
            <person name="Pierce K.A."/>
            <person name="Xavier R.J."/>
            <person name="Alm E.J."/>
        </authorList>
    </citation>
    <scope>NUCLEOTIDE SEQUENCE [LARGE SCALE GENOMIC DNA]</scope>
    <source>
        <strain evidence="2 3">BIOML-A156</strain>
    </source>
</reference>
<dbReference type="Proteomes" id="UP000488521">
    <property type="component" value="Unassembled WGS sequence"/>
</dbReference>
<dbReference type="Pfam" id="PF14897">
    <property type="entry name" value="EpsG"/>
    <property type="match status" value="1"/>
</dbReference>
<evidence type="ECO:0000256" key="1">
    <source>
        <dbReference type="SAM" id="Phobius"/>
    </source>
</evidence>
<feature type="transmembrane region" description="Helical" evidence="1">
    <location>
        <begin position="27"/>
        <end position="46"/>
    </location>
</feature>
<keyword evidence="1" id="KW-1133">Transmembrane helix</keyword>
<sequence length="340" mass="39710">MIGLIFFIISVILGVWSIESILVRKINLNIIVFWVLVIIAGLRYNVGVDYPVYEDIYNDPYSVYTYSIEPVWLIINKVLYTLGLNSRAFFFLTSLMIMGGFYVGIRRMSPNFYISILLFVLCGFYFDSMNLVRQYVAVSLLFVAFTFFLNGENIKYLLCVLLAALFHYSVLVIFPFILLSRFRYSNWLLAIILCISYFGGTYLLNLIVSYVMPSLMELGRYQYTVEDFDSGINTGILKLFYNLLGGFTLLLYTKRVQTQYVFVNMVIIGLVLYNTFYLFMPARRLYLYFFPYIVVLFPYYLRKFKLTSQVIVLVGCCLGFLSFLIKSNWGIPYSFDILFL</sequence>
<feature type="transmembrane region" description="Helical" evidence="1">
    <location>
        <begin position="111"/>
        <end position="126"/>
    </location>
</feature>
<name>A0A6I0SA39_BACT4</name>
<keyword evidence="1" id="KW-0472">Membrane</keyword>
<gene>
    <name evidence="2" type="ORF">GAN59_21320</name>
</gene>
<feature type="transmembrane region" description="Helical" evidence="1">
    <location>
        <begin position="260"/>
        <end position="279"/>
    </location>
</feature>
<evidence type="ECO:0000313" key="3">
    <source>
        <dbReference type="Proteomes" id="UP000488521"/>
    </source>
</evidence>
<dbReference type="EMBL" id="WCRS01000022">
    <property type="protein sequence ID" value="KAB4469581.1"/>
    <property type="molecule type" value="Genomic_DNA"/>
</dbReference>
<dbReference type="RefSeq" id="WP_195385251.1">
    <property type="nucleotide sequence ID" value="NZ_CAXTFL010000059.1"/>
</dbReference>
<feature type="transmembrane region" description="Helical" evidence="1">
    <location>
        <begin position="187"/>
        <end position="212"/>
    </location>
</feature>
<feature type="transmembrane region" description="Helical" evidence="1">
    <location>
        <begin position="232"/>
        <end position="253"/>
    </location>
</feature>
<evidence type="ECO:0000313" key="2">
    <source>
        <dbReference type="EMBL" id="KAB4469581.1"/>
    </source>
</evidence>
<comment type="caution">
    <text evidence="2">The sequence shown here is derived from an EMBL/GenBank/DDBJ whole genome shotgun (WGS) entry which is preliminary data.</text>
</comment>
<feature type="transmembrane region" description="Helical" evidence="1">
    <location>
        <begin position="131"/>
        <end position="149"/>
    </location>
</feature>